<accession>A0ABR7QAA7</accession>
<reference evidence="2 3" key="1">
    <citation type="submission" date="2020-07" db="EMBL/GenBank/DDBJ databases">
        <title>Description of Kordia aestuariivivens sp. nov., isolated from a tidal flat.</title>
        <authorList>
            <person name="Park S."/>
            <person name="Yoon J.-H."/>
        </authorList>
    </citation>
    <scope>NUCLEOTIDE SEQUENCE [LARGE SCALE GENOMIC DNA]</scope>
    <source>
        <strain evidence="2 3">YSTF-M3</strain>
    </source>
</reference>
<keyword evidence="3" id="KW-1185">Reference proteome</keyword>
<comment type="caution">
    <text evidence="2">The sequence shown here is derived from an EMBL/GenBank/DDBJ whole genome shotgun (WGS) entry which is preliminary data.</text>
</comment>
<dbReference type="Proteomes" id="UP000619238">
    <property type="component" value="Unassembled WGS sequence"/>
</dbReference>
<dbReference type="EMBL" id="JACGWS010000007">
    <property type="protein sequence ID" value="MBC8755467.1"/>
    <property type="molecule type" value="Genomic_DNA"/>
</dbReference>
<gene>
    <name evidence="2" type="ORF">H2O64_12390</name>
</gene>
<dbReference type="Gene3D" id="2.40.160.50">
    <property type="entry name" value="membrane protein fhac: a member of the omp85/tpsb transporter family"/>
    <property type="match status" value="1"/>
</dbReference>
<organism evidence="2 3">
    <name type="scientific">Kordia aestuariivivens</name>
    <dbReference type="NCBI Taxonomy" id="2759037"/>
    <lineage>
        <taxon>Bacteria</taxon>
        <taxon>Pseudomonadati</taxon>
        <taxon>Bacteroidota</taxon>
        <taxon>Flavobacteriia</taxon>
        <taxon>Flavobacteriales</taxon>
        <taxon>Flavobacteriaceae</taxon>
        <taxon>Kordia</taxon>
    </lineage>
</organism>
<protein>
    <submittedName>
        <fullName evidence="2">Outer membrane protein assembly factor</fullName>
    </submittedName>
</protein>
<evidence type="ECO:0000256" key="1">
    <source>
        <dbReference type="SAM" id="SignalP"/>
    </source>
</evidence>
<evidence type="ECO:0000313" key="2">
    <source>
        <dbReference type="EMBL" id="MBC8755467.1"/>
    </source>
</evidence>
<evidence type="ECO:0000313" key="3">
    <source>
        <dbReference type="Proteomes" id="UP000619238"/>
    </source>
</evidence>
<name>A0ABR7QAA7_9FLAO</name>
<feature type="chain" id="PRO_5045362062" evidence="1">
    <location>
        <begin position="20"/>
        <end position="420"/>
    </location>
</feature>
<proteinExistence type="predicted"/>
<feature type="signal peptide" evidence="1">
    <location>
        <begin position="1"/>
        <end position="19"/>
    </location>
</feature>
<keyword evidence="1" id="KW-0732">Signal</keyword>
<sequence length="420" mass="48601">MKKIILAIFFLSLCFQGIAQDKIVYDVKFQGQKKNKVGFLKKYVSVRNGDVLDSLQLDQDVILLKRLAGVSHAYYQVFFSNDNLYNVFFSIEENFTLIPNLNVWTTTNEQLAYKVGLYDYNFLGRNIAFGGFYQNNGFDSYGINLRAPNLFSRNFGIALNHQNWTSEEPLYFDEGSANYKYSNTSFEALLLYQINFKHRLQFGANVFTEEYSYLNGLTSDAIPQSLELDKLMFKLVYEYDNLNYDYQYLEGIKNTFYLQYVTTENDFQDNFLIGWSDFMYFKRVGEKGNWANRFRFGVASNNASPFAPFSVDNNLNIRGVGNIIDRGTASMVLNTEYRYTLYEKGWFILQGNGFVDAGTWRNPGGDFGDFVDSNNFRVYPGVGLRFIHKRIFNAIFRIDYGHGVTKNSSRGIVFGIGQYF</sequence>
<dbReference type="RefSeq" id="WP_187562520.1">
    <property type="nucleotide sequence ID" value="NZ_JACGWS010000007.1"/>
</dbReference>